<evidence type="ECO:0000313" key="3">
    <source>
        <dbReference type="EMBL" id="VDN33134.1"/>
    </source>
</evidence>
<protein>
    <submittedName>
        <fullName evidence="3">Uncharacterized protein</fullName>
    </submittedName>
</protein>
<evidence type="ECO:0000313" key="4">
    <source>
        <dbReference type="Proteomes" id="UP000271889"/>
    </source>
</evidence>
<dbReference type="AlphaFoldDB" id="A0A3P7MTV3"/>
<name>A0A3P7MTV3_CYLGO</name>
<keyword evidence="2" id="KW-0472">Membrane</keyword>
<dbReference type="OrthoDB" id="19928at2759"/>
<reference evidence="3 4" key="1">
    <citation type="submission" date="2018-11" db="EMBL/GenBank/DDBJ databases">
        <authorList>
            <consortium name="Pathogen Informatics"/>
        </authorList>
    </citation>
    <scope>NUCLEOTIDE SEQUENCE [LARGE SCALE GENOMIC DNA]</scope>
</reference>
<dbReference type="Proteomes" id="UP000271889">
    <property type="component" value="Unassembled WGS sequence"/>
</dbReference>
<sequence length="155" mass="16695">MRRIQRQAANRGVELSGTNSQKARPCLLGAGDGPEVKGTISSRPMFPKSPPGPTDTTMTDIETLKTLTPEQREALVNIIRNSSLQVCFSGPISQPPTASSSKLARRLVAKWVILVLHVFASGTANTGNTNMADLAFTHYGVSVITWPFFAIVQSN</sequence>
<keyword evidence="4" id="KW-1185">Reference proteome</keyword>
<feature type="transmembrane region" description="Helical" evidence="2">
    <location>
        <begin position="136"/>
        <end position="152"/>
    </location>
</feature>
<gene>
    <name evidence="3" type="ORF">CGOC_LOCUS12308</name>
</gene>
<evidence type="ECO:0000256" key="2">
    <source>
        <dbReference type="SAM" id="Phobius"/>
    </source>
</evidence>
<dbReference type="EMBL" id="UYRV01122218">
    <property type="protein sequence ID" value="VDN33134.1"/>
    <property type="molecule type" value="Genomic_DNA"/>
</dbReference>
<accession>A0A3P7MTV3</accession>
<keyword evidence="2" id="KW-1133">Transmembrane helix</keyword>
<evidence type="ECO:0000256" key="1">
    <source>
        <dbReference type="SAM" id="MobiDB-lite"/>
    </source>
</evidence>
<keyword evidence="2" id="KW-0812">Transmembrane</keyword>
<feature type="region of interest" description="Disordered" evidence="1">
    <location>
        <begin position="1"/>
        <end position="57"/>
    </location>
</feature>
<proteinExistence type="predicted"/>
<organism evidence="3 4">
    <name type="scientific">Cylicostephanus goldi</name>
    <name type="common">Nematode worm</name>
    <dbReference type="NCBI Taxonomy" id="71465"/>
    <lineage>
        <taxon>Eukaryota</taxon>
        <taxon>Metazoa</taxon>
        <taxon>Ecdysozoa</taxon>
        <taxon>Nematoda</taxon>
        <taxon>Chromadorea</taxon>
        <taxon>Rhabditida</taxon>
        <taxon>Rhabditina</taxon>
        <taxon>Rhabditomorpha</taxon>
        <taxon>Strongyloidea</taxon>
        <taxon>Strongylidae</taxon>
        <taxon>Cylicostephanus</taxon>
    </lineage>
</organism>
<feature type="transmembrane region" description="Helical" evidence="2">
    <location>
        <begin position="107"/>
        <end position="124"/>
    </location>
</feature>